<dbReference type="NCBIfam" id="TIGR02937">
    <property type="entry name" value="sigma70-ECF"/>
    <property type="match status" value="1"/>
</dbReference>
<protein>
    <submittedName>
        <fullName evidence="4">Sigma-70 family RNA polymerase sigma factor</fullName>
    </submittedName>
</protein>
<dbReference type="Gene3D" id="1.10.10.10">
    <property type="entry name" value="Winged helix-like DNA-binding domain superfamily/Winged helix DNA-binding domain"/>
    <property type="match status" value="1"/>
</dbReference>
<dbReference type="SUPFAM" id="SSF46894">
    <property type="entry name" value="C-terminal effector domain of the bipartite response regulators"/>
    <property type="match status" value="1"/>
</dbReference>
<evidence type="ECO:0000259" key="3">
    <source>
        <dbReference type="Pfam" id="PF00196"/>
    </source>
</evidence>
<gene>
    <name evidence="4" type="ORF">QQM35_09990</name>
</gene>
<sequence>MTFEQFHDKHQYIIHCVLKQYQVKYQYDEYYQQLLIKMWQLFLDYNCSKSSSIKNHLFIRLKYYLIDLFRQQGASLTNLNLEDHTNDLLSYDDSEFTLSLEQFRTILTNQEQQWLELKLAGFTQQEMAHQLNCSTSTLKNYQKRVRQKFINNYFEMKR</sequence>
<dbReference type="Pfam" id="PF00196">
    <property type="entry name" value="GerE"/>
    <property type="match status" value="1"/>
</dbReference>
<evidence type="ECO:0000313" key="4">
    <source>
        <dbReference type="EMBL" id="XAF70392.1"/>
    </source>
</evidence>
<dbReference type="InterPro" id="IPR016032">
    <property type="entry name" value="Sig_transdc_resp-reg_C-effctor"/>
</dbReference>
<feature type="domain" description="HTH luxR-type" evidence="3">
    <location>
        <begin position="106"/>
        <end position="149"/>
    </location>
</feature>
<dbReference type="InterPro" id="IPR036388">
    <property type="entry name" value="WH-like_DNA-bd_sf"/>
</dbReference>
<keyword evidence="5" id="KW-1185">Reference proteome</keyword>
<evidence type="ECO:0000256" key="1">
    <source>
        <dbReference type="ARBA" id="ARBA00023015"/>
    </source>
</evidence>
<name>A0ABZ3EDL6_9STAP</name>
<keyword evidence="1" id="KW-0805">Transcription regulation</keyword>
<dbReference type="InterPro" id="IPR000792">
    <property type="entry name" value="Tscrpt_reg_LuxR_C"/>
</dbReference>
<evidence type="ECO:0000256" key="2">
    <source>
        <dbReference type="ARBA" id="ARBA00023163"/>
    </source>
</evidence>
<evidence type="ECO:0000313" key="5">
    <source>
        <dbReference type="Proteomes" id="UP001436297"/>
    </source>
</evidence>
<dbReference type="RefSeq" id="WP_251519721.1">
    <property type="nucleotide sequence ID" value="NZ_CP128355.1"/>
</dbReference>
<reference evidence="4 5" key="1">
    <citation type="journal article" date="2024" name="Pathogens">
        <title>Staphylococcus hsinchuensis sp. nov., Isolated from Soymilk.</title>
        <authorList>
            <person name="Wang Y.T."/>
            <person name="Lin Y.C."/>
            <person name="Hsieh Y.H."/>
            <person name="Lin Y.T."/>
            <person name="Hamada M."/>
            <person name="Chen C.C."/>
            <person name="Liou J.S."/>
            <person name="Lee A.Y."/>
            <person name="Zhang W.L."/>
            <person name="Chen Y.T."/>
            <person name="Huang C.H."/>
        </authorList>
    </citation>
    <scope>NUCLEOTIDE SEQUENCE [LARGE SCALE GENOMIC DNA]</scope>
    <source>
        <strain evidence="4 5">H164</strain>
    </source>
</reference>
<keyword evidence="2" id="KW-0804">Transcription</keyword>
<dbReference type="EMBL" id="CP128355">
    <property type="protein sequence ID" value="XAF70392.1"/>
    <property type="molecule type" value="Genomic_DNA"/>
</dbReference>
<accession>A0ABZ3EDL6</accession>
<organism evidence="4 5">
    <name type="scientific">Staphylococcus hsinchuensis</name>
    <dbReference type="NCBI Taxonomy" id="3051183"/>
    <lineage>
        <taxon>Bacteria</taxon>
        <taxon>Bacillati</taxon>
        <taxon>Bacillota</taxon>
        <taxon>Bacilli</taxon>
        <taxon>Bacillales</taxon>
        <taxon>Staphylococcaceae</taxon>
        <taxon>Staphylococcus</taxon>
    </lineage>
</organism>
<dbReference type="Proteomes" id="UP001436297">
    <property type="component" value="Chromosome"/>
</dbReference>
<dbReference type="PRINTS" id="PR00038">
    <property type="entry name" value="HTHLUXR"/>
</dbReference>
<proteinExistence type="predicted"/>
<dbReference type="InterPro" id="IPR014284">
    <property type="entry name" value="RNA_pol_sigma-70_dom"/>
</dbReference>